<evidence type="ECO:0000313" key="1">
    <source>
        <dbReference type="EMBL" id="RJE26142.1"/>
    </source>
</evidence>
<name>A0A3A2ZSL6_9EURO</name>
<dbReference type="OrthoDB" id="4505924at2759"/>
<dbReference type="Proteomes" id="UP000266188">
    <property type="component" value="Unassembled WGS sequence"/>
</dbReference>
<dbReference type="AlphaFoldDB" id="A0A3A2ZSL6"/>
<keyword evidence="2" id="KW-1185">Reference proteome</keyword>
<protein>
    <submittedName>
        <fullName evidence="1">Uncharacterized protein</fullName>
    </submittedName>
</protein>
<dbReference type="STRING" id="2070753.A0A3A2ZSL6"/>
<evidence type="ECO:0000313" key="2">
    <source>
        <dbReference type="Proteomes" id="UP000266188"/>
    </source>
</evidence>
<reference evidence="2" key="1">
    <citation type="submission" date="2017-02" db="EMBL/GenBank/DDBJ databases">
        <authorList>
            <person name="Tafer H."/>
            <person name="Lopandic K."/>
        </authorList>
    </citation>
    <scope>NUCLEOTIDE SEQUENCE [LARGE SCALE GENOMIC DNA]</scope>
    <source>
        <strain evidence="2">CBS 366.77</strain>
    </source>
</reference>
<accession>A0A3A2ZSL6</accession>
<dbReference type="EMBL" id="MVGC01000028">
    <property type="protein sequence ID" value="RJE26142.1"/>
    <property type="molecule type" value="Genomic_DNA"/>
</dbReference>
<proteinExistence type="predicted"/>
<organism evidence="1 2">
    <name type="scientific">Aspergillus sclerotialis</name>
    <dbReference type="NCBI Taxonomy" id="2070753"/>
    <lineage>
        <taxon>Eukaryota</taxon>
        <taxon>Fungi</taxon>
        <taxon>Dikarya</taxon>
        <taxon>Ascomycota</taxon>
        <taxon>Pezizomycotina</taxon>
        <taxon>Eurotiomycetes</taxon>
        <taxon>Eurotiomycetidae</taxon>
        <taxon>Eurotiales</taxon>
        <taxon>Aspergillaceae</taxon>
        <taxon>Aspergillus</taxon>
        <taxon>Aspergillus subgen. Polypaecilum</taxon>
    </lineage>
</organism>
<gene>
    <name evidence="1" type="ORF">PHISCL_01492</name>
</gene>
<comment type="caution">
    <text evidence="1">The sequence shown here is derived from an EMBL/GenBank/DDBJ whole genome shotgun (WGS) entry which is preliminary data.</text>
</comment>
<sequence length="66" mass="7550">MAVLESHAFETSTANEIFARFAGRDDQCPDDLLDFVYGQILALAIDRYRKMDVQEAMQRVSISHEI</sequence>